<sequence>MRLFPIRFVRAFRMGNKNDIQDVRAIWLAVQQPGKSVAVKNEEQQVILSLHRMRYQLVKFRTSQINALQGLLLEFGETVHKGRASLDKAMPEVFERLRGKLVPFLLGLLEEQYHRLNEIDEQIEQVEKQLIAWAKQSTDCQRIMKIPGIGVLIATAAIATMGDSSAFRSGREFSAYLGLVPKQTGTGGRVKLLGISKRGDTYLRTLFIHGARVVILLTKTPLPWVTELKKRRPVCVAIVGMANKLARTVWALVAHQREYQKDYVSVRPY</sequence>
<feature type="coiled-coil region" evidence="1">
    <location>
        <begin position="109"/>
        <end position="136"/>
    </location>
</feature>
<dbReference type="Pfam" id="PF02371">
    <property type="entry name" value="Transposase_20"/>
    <property type="match status" value="1"/>
</dbReference>
<organism evidence="3">
    <name type="scientific">Xenorhabdus bovienii str. kraussei Becker Underwood</name>
    <dbReference type="NCBI Taxonomy" id="1398204"/>
    <lineage>
        <taxon>Bacteria</taxon>
        <taxon>Pseudomonadati</taxon>
        <taxon>Pseudomonadota</taxon>
        <taxon>Gammaproteobacteria</taxon>
        <taxon>Enterobacterales</taxon>
        <taxon>Morganellaceae</taxon>
        <taxon>Xenorhabdus</taxon>
    </lineage>
</organism>
<dbReference type="AlphaFoldDB" id="A0A077PPE4"/>
<dbReference type="PANTHER" id="PTHR33055">
    <property type="entry name" value="TRANSPOSASE FOR INSERTION SEQUENCE ELEMENT IS1111A"/>
    <property type="match status" value="1"/>
</dbReference>
<keyword evidence="1" id="KW-0175">Coiled coil</keyword>
<dbReference type="GO" id="GO:0006313">
    <property type="term" value="P:DNA transposition"/>
    <property type="evidence" value="ECO:0007669"/>
    <property type="project" value="InterPro"/>
</dbReference>
<evidence type="ECO:0000313" key="3">
    <source>
        <dbReference type="EMBL" id="CDH22661.1"/>
    </source>
</evidence>
<comment type="caution">
    <text evidence="3">The sequence shown here is derived from an EMBL/GenBank/DDBJ whole genome shotgun (WGS) entry which is preliminary data.</text>
</comment>
<gene>
    <name evidence="3" type="ORF">XBKB1_1270006</name>
</gene>
<dbReference type="EMBL" id="CBSZ010000032">
    <property type="protein sequence ID" value="CDH22661.1"/>
    <property type="molecule type" value="Genomic_DNA"/>
</dbReference>
<dbReference type="InterPro" id="IPR047650">
    <property type="entry name" value="Transpos_IS110"/>
</dbReference>
<dbReference type="GO" id="GO:0003677">
    <property type="term" value="F:DNA binding"/>
    <property type="evidence" value="ECO:0007669"/>
    <property type="project" value="InterPro"/>
</dbReference>
<evidence type="ECO:0000256" key="1">
    <source>
        <dbReference type="SAM" id="Coils"/>
    </source>
</evidence>
<dbReference type="HOGENOM" id="CLU_036902_3_1_6"/>
<protein>
    <submittedName>
        <fullName evidence="3">Transposase</fullName>
    </submittedName>
</protein>
<dbReference type="InterPro" id="IPR003346">
    <property type="entry name" value="Transposase_20"/>
</dbReference>
<dbReference type="PANTHER" id="PTHR33055:SF3">
    <property type="entry name" value="PUTATIVE TRANSPOSASE FOR IS117-RELATED"/>
    <property type="match status" value="1"/>
</dbReference>
<feature type="domain" description="Transposase IS116/IS110/IS902 C-terminal" evidence="2">
    <location>
        <begin position="140"/>
        <end position="215"/>
    </location>
</feature>
<dbReference type="GO" id="GO:0004803">
    <property type="term" value="F:transposase activity"/>
    <property type="evidence" value="ECO:0007669"/>
    <property type="project" value="InterPro"/>
</dbReference>
<evidence type="ECO:0000259" key="2">
    <source>
        <dbReference type="Pfam" id="PF02371"/>
    </source>
</evidence>
<dbReference type="Proteomes" id="UP000028493">
    <property type="component" value="Unassembled WGS sequence"/>
</dbReference>
<accession>A0A077PPE4</accession>
<reference evidence="3" key="1">
    <citation type="submission" date="2013-07" db="EMBL/GenBank/DDBJ databases">
        <title>Sub-species coevolution in mutualistic symbiosis.</title>
        <authorList>
            <person name="Murfin K."/>
            <person name="Klassen J."/>
            <person name="Lee M."/>
            <person name="Forst S."/>
            <person name="Stock P."/>
            <person name="Goodrich-Blair H."/>
        </authorList>
    </citation>
    <scope>NUCLEOTIDE SEQUENCE [LARGE SCALE GENOMIC DNA]</scope>
    <source>
        <strain evidence="3">Kraussei Becker Underwood</strain>
    </source>
</reference>
<proteinExistence type="predicted"/>
<dbReference type="NCBIfam" id="NF033542">
    <property type="entry name" value="transpos_IS110"/>
    <property type="match status" value="1"/>
</dbReference>
<name>A0A077PPE4_XENBV</name>